<dbReference type="Proteomes" id="UP000887565">
    <property type="component" value="Unplaced"/>
</dbReference>
<protein>
    <submittedName>
        <fullName evidence="2">Uncharacterized protein</fullName>
    </submittedName>
</protein>
<organism evidence="1 2">
    <name type="scientific">Romanomermis culicivorax</name>
    <name type="common">Nematode worm</name>
    <dbReference type="NCBI Taxonomy" id="13658"/>
    <lineage>
        <taxon>Eukaryota</taxon>
        <taxon>Metazoa</taxon>
        <taxon>Ecdysozoa</taxon>
        <taxon>Nematoda</taxon>
        <taxon>Enoplea</taxon>
        <taxon>Dorylaimia</taxon>
        <taxon>Mermithida</taxon>
        <taxon>Mermithoidea</taxon>
        <taxon>Mermithidae</taxon>
        <taxon>Romanomermis</taxon>
    </lineage>
</organism>
<sequence>MESTKINTTWTELRYATGDFIMFQDVLQYSFHFEMIGAAIRKFNTEKTTAGLTAAPPPRICLALVCCGMAFLKKRRITRWTTILGWPWQNCLMAIMLMGSNGFRADRLTFNNDLGAKRRAILVINVRSTSSVLQYACGEFKRKMTYFELTLTECSFVKVVYMHIGKELKKGLLYRVQMQGAVGGWSAAYFPKSSENGYDLA</sequence>
<evidence type="ECO:0000313" key="2">
    <source>
        <dbReference type="WBParaSite" id="nRc.2.0.1.t10458-RA"/>
    </source>
</evidence>
<dbReference type="WBParaSite" id="nRc.2.0.1.t10458-RA">
    <property type="protein sequence ID" value="nRc.2.0.1.t10458-RA"/>
    <property type="gene ID" value="nRc.2.0.1.g10458"/>
</dbReference>
<accession>A0A915I9L8</accession>
<proteinExistence type="predicted"/>
<keyword evidence="1" id="KW-1185">Reference proteome</keyword>
<evidence type="ECO:0000313" key="1">
    <source>
        <dbReference type="Proteomes" id="UP000887565"/>
    </source>
</evidence>
<dbReference type="AlphaFoldDB" id="A0A915I9L8"/>
<name>A0A915I9L8_ROMCU</name>
<reference evidence="2" key="1">
    <citation type="submission" date="2022-11" db="UniProtKB">
        <authorList>
            <consortium name="WormBaseParasite"/>
        </authorList>
    </citation>
    <scope>IDENTIFICATION</scope>
</reference>